<evidence type="ECO:0000313" key="4">
    <source>
        <dbReference type="Proteomes" id="UP000054477"/>
    </source>
</evidence>
<dbReference type="EMBL" id="KN838743">
    <property type="protein sequence ID" value="KIJ95784.1"/>
    <property type="molecule type" value="Genomic_DNA"/>
</dbReference>
<dbReference type="InterPro" id="IPR036865">
    <property type="entry name" value="CRAL-TRIO_dom_sf"/>
</dbReference>
<dbReference type="InterPro" id="IPR011074">
    <property type="entry name" value="CRAL/TRIO_N_dom"/>
</dbReference>
<dbReference type="OrthoDB" id="75724at2759"/>
<reference evidence="3 4" key="1">
    <citation type="submission" date="2014-04" db="EMBL/GenBank/DDBJ databases">
        <authorList>
            <consortium name="DOE Joint Genome Institute"/>
            <person name="Kuo A."/>
            <person name="Kohler A."/>
            <person name="Nagy L.G."/>
            <person name="Floudas D."/>
            <person name="Copeland A."/>
            <person name="Barry K.W."/>
            <person name="Cichocki N."/>
            <person name="Veneault-Fourrey C."/>
            <person name="LaButti K."/>
            <person name="Lindquist E.A."/>
            <person name="Lipzen A."/>
            <person name="Lundell T."/>
            <person name="Morin E."/>
            <person name="Murat C."/>
            <person name="Sun H."/>
            <person name="Tunlid A."/>
            <person name="Henrissat B."/>
            <person name="Grigoriev I.V."/>
            <person name="Hibbett D.S."/>
            <person name="Martin F."/>
            <person name="Nordberg H.P."/>
            <person name="Cantor M.N."/>
            <person name="Hua S.X."/>
        </authorList>
    </citation>
    <scope>NUCLEOTIDE SEQUENCE [LARGE SCALE GENOMIC DNA]</scope>
    <source>
        <strain evidence="3 4">LaAM-08-1</strain>
    </source>
</reference>
<gene>
    <name evidence="3" type="ORF">K443DRAFT_682763</name>
</gene>
<evidence type="ECO:0000259" key="2">
    <source>
        <dbReference type="PROSITE" id="PS50191"/>
    </source>
</evidence>
<dbReference type="InterPro" id="IPR001251">
    <property type="entry name" value="CRAL-TRIO_dom"/>
</dbReference>
<name>A0A0C9WK41_9AGAR</name>
<protein>
    <recommendedName>
        <fullName evidence="2">CRAL-TRIO domain-containing protein</fullName>
    </recommendedName>
</protein>
<dbReference type="AlphaFoldDB" id="A0A0C9WK41"/>
<organism evidence="3 4">
    <name type="scientific">Laccaria amethystina LaAM-08-1</name>
    <dbReference type="NCBI Taxonomy" id="1095629"/>
    <lineage>
        <taxon>Eukaryota</taxon>
        <taxon>Fungi</taxon>
        <taxon>Dikarya</taxon>
        <taxon>Basidiomycota</taxon>
        <taxon>Agaricomycotina</taxon>
        <taxon>Agaricomycetes</taxon>
        <taxon>Agaricomycetidae</taxon>
        <taxon>Agaricales</taxon>
        <taxon>Agaricineae</taxon>
        <taxon>Hydnangiaceae</taxon>
        <taxon>Laccaria</taxon>
    </lineage>
</organism>
<dbReference type="InterPro" id="IPR036273">
    <property type="entry name" value="CRAL/TRIO_N_dom_sf"/>
</dbReference>
<dbReference type="SMART" id="SM01100">
    <property type="entry name" value="CRAL_TRIO_N"/>
    <property type="match status" value="1"/>
</dbReference>
<dbReference type="STRING" id="1095629.A0A0C9WK41"/>
<reference evidence="4" key="2">
    <citation type="submission" date="2015-01" db="EMBL/GenBank/DDBJ databases">
        <title>Evolutionary Origins and Diversification of the Mycorrhizal Mutualists.</title>
        <authorList>
            <consortium name="DOE Joint Genome Institute"/>
            <consortium name="Mycorrhizal Genomics Consortium"/>
            <person name="Kohler A."/>
            <person name="Kuo A."/>
            <person name="Nagy L.G."/>
            <person name="Floudas D."/>
            <person name="Copeland A."/>
            <person name="Barry K.W."/>
            <person name="Cichocki N."/>
            <person name="Veneault-Fourrey C."/>
            <person name="LaButti K."/>
            <person name="Lindquist E.A."/>
            <person name="Lipzen A."/>
            <person name="Lundell T."/>
            <person name="Morin E."/>
            <person name="Murat C."/>
            <person name="Riley R."/>
            <person name="Ohm R."/>
            <person name="Sun H."/>
            <person name="Tunlid A."/>
            <person name="Henrissat B."/>
            <person name="Grigoriev I.V."/>
            <person name="Hibbett D.S."/>
            <person name="Martin F."/>
        </authorList>
    </citation>
    <scope>NUCLEOTIDE SEQUENCE [LARGE SCALE GENOMIC DNA]</scope>
    <source>
        <strain evidence="4">LaAM-08-1</strain>
    </source>
</reference>
<dbReference type="InterPro" id="IPR052578">
    <property type="entry name" value="PI_Transfer_CRAL-TRIO"/>
</dbReference>
<dbReference type="GO" id="GO:0008526">
    <property type="term" value="F:phosphatidylinositol transfer activity"/>
    <property type="evidence" value="ECO:0007669"/>
    <property type="project" value="TreeGrafter"/>
</dbReference>
<sequence length="431" mass="47470">MSSEKEKVYTPVAPIPIFQEDPRATISDAEQAMYDTVLEHFSADSYVLPNVDENGGLTPAEKFWLSRECLLRYLRATKWKVQPAITRLEVTLKWRREYGLYDTVNAAHVEPEAVTGKEILFGYDVKGKPAFYMIPSRQNTEEPTRQIQFAVWMLERGVDLMEPGVETLALLINFADKAKNPSMSTARTVLNILQEHYPERLGLALIINVPFFVKAFFKLIMPFVDPVTREKVKFNPEIIKDGLFAKDMVMSEWWGGDRDFEYVHEKYWKELVGMCEERTRRWRTRWEELGAKVGISEWGYKQVAGVDEKELAADQAGSEKQLVSDPVIVAAALHVEEEKKVEDTSSTPNAVDDSTAAVDEPSKSTFNAVAAVSSVVASTTVIGGSLGGAPGHIDPSHATAVGGDAHHDADGDAGGGDAEGAAADGGADGGE</sequence>
<keyword evidence="4" id="KW-1185">Reference proteome</keyword>
<proteinExistence type="predicted"/>
<dbReference type="HOGENOM" id="CLU_014001_1_1_1"/>
<feature type="domain" description="CRAL-TRIO" evidence="2">
    <location>
        <begin position="120"/>
        <end position="262"/>
    </location>
</feature>
<accession>A0A0C9WK41</accession>
<dbReference type="Pfam" id="PF03765">
    <property type="entry name" value="CRAL_TRIO_N"/>
    <property type="match status" value="1"/>
</dbReference>
<dbReference type="SMART" id="SM00516">
    <property type="entry name" value="SEC14"/>
    <property type="match status" value="1"/>
</dbReference>
<evidence type="ECO:0000313" key="3">
    <source>
        <dbReference type="EMBL" id="KIJ95784.1"/>
    </source>
</evidence>
<dbReference type="Gene3D" id="3.40.525.10">
    <property type="entry name" value="CRAL-TRIO lipid binding domain"/>
    <property type="match status" value="1"/>
</dbReference>
<feature type="region of interest" description="Disordered" evidence="1">
    <location>
        <begin position="338"/>
        <end position="359"/>
    </location>
</feature>
<dbReference type="CDD" id="cd00170">
    <property type="entry name" value="SEC14"/>
    <property type="match status" value="1"/>
</dbReference>
<dbReference type="SUPFAM" id="SSF52087">
    <property type="entry name" value="CRAL/TRIO domain"/>
    <property type="match status" value="1"/>
</dbReference>
<feature type="region of interest" description="Disordered" evidence="1">
    <location>
        <begin position="393"/>
        <end position="431"/>
    </location>
</feature>
<dbReference type="PANTHER" id="PTHR45824:SF29">
    <property type="entry name" value="GH16843P"/>
    <property type="match status" value="1"/>
</dbReference>
<dbReference type="SUPFAM" id="SSF46938">
    <property type="entry name" value="CRAL/TRIO N-terminal domain"/>
    <property type="match status" value="1"/>
</dbReference>
<dbReference type="PROSITE" id="PS50191">
    <property type="entry name" value="CRAL_TRIO"/>
    <property type="match status" value="1"/>
</dbReference>
<dbReference type="PANTHER" id="PTHR45824">
    <property type="entry name" value="GH16843P"/>
    <property type="match status" value="1"/>
</dbReference>
<dbReference type="Proteomes" id="UP000054477">
    <property type="component" value="Unassembled WGS sequence"/>
</dbReference>
<dbReference type="Pfam" id="PF00650">
    <property type="entry name" value="CRAL_TRIO"/>
    <property type="match status" value="1"/>
</dbReference>
<evidence type="ECO:0000256" key="1">
    <source>
        <dbReference type="SAM" id="MobiDB-lite"/>
    </source>
</evidence>